<dbReference type="PANTHER" id="PTHR30346:SF28">
    <property type="entry name" value="HTH-TYPE TRANSCRIPTIONAL REGULATOR CYNR"/>
    <property type="match status" value="1"/>
</dbReference>
<comment type="similarity">
    <text evidence="1">Belongs to the LysR transcriptional regulatory family.</text>
</comment>
<evidence type="ECO:0000256" key="2">
    <source>
        <dbReference type="ARBA" id="ARBA00023015"/>
    </source>
</evidence>
<evidence type="ECO:0000256" key="3">
    <source>
        <dbReference type="ARBA" id="ARBA00023125"/>
    </source>
</evidence>
<dbReference type="PRINTS" id="PR00039">
    <property type="entry name" value="HTHLYSR"/>
</dbReference>
<dbReference type="FunFam" id="1.10.10.10:FF:000001">
    <property type="entry name" value="LysR family transcriptional regulator"/>
    <property type="match status" value="1"/>
</dbReference>
<dbReference type="Proteomes" id="UP001139353">
    <property type="component" value="Unassembled WGS sequence"/>
</dbReference>
<evidence type="ECO:0000256" key="4">
    <source>
        <dbReference type="ARBA" id="ARBA00023163"/>
    </source>
</evidence>
<dbReference type="EMBL" id="JAJLJH010000003">
    <property type="protein sequence ID" value="MCK9686725.1"/>
    <property type="molecule type" value="Genomic_DNA"/>
</dbReference>
<gene>
    <name evidence="6" type="ORF">LPC04_13505</name>
</gene>
<dbReference type="InterPro" id="IPR005119">
    <property type="entry name" value="LysR_subst-bd"/>
</dbReference>
<dbReference type="GO" id="GO:0003700">
    <property type="term" value="F:DNA-binding transcription factor activity"/>
    <property type="evidence" value="ECO:0007669"/>
    <property type="project" value="InterPro"/>
</dbReference>
<evidence type="ECO:0000313" key="6">
    <source>
        <dbReference type="EMBL" id="MCK9686725.1"/>
    </source>
</evidence>
<keyword evidence="7" id="KW-1185">Reference proteome</keyword>
<dbReference type="GO" id="GO:0003677">
    <property type="term" value="F:DNA binding"/>
    <property type="evidence" value="ECO:0007669"/>
    <property type="project" value="UniProtKB-KW"/>
</dbReference>
<dbReference type="Gene3D" id="3.40.190.10">
    <property type="entry name" value="Periplasmic binding protein-like II"/>
    <property type="match status" value="2"/>
</dbReference>
<keyword evidence="4" id="KW-0804">Transcription</keyword>
<dbReference type="PANTHER" id="PTHR30346">
    <property type="entry name" value="TRANSCRIPTIONAL DUAL REGULATOR HCAR-RELATED"/>
    <property type="match status" value="1"/>
</dbReference>
<keyword evidence="3" id="KW-0238">DNA-binding</keyword>
<evidence type="ECO:0000313" key="7">
    <source>
        <dbReference type="Proteomes" id="UP001139353"/>
    </source>
</evidence>
<dbReference type="Gene3D" id="1.10.10.10">
    <property type="entry name" value="Winged helix-like DNA-binding domain superfamily/Winged helix DNA-binding domain"/>
    <property type="match status" value="1"/>
</dbReference>
<dbReference type="InterPro" id="IPR036390">
    <property type="entry name" value="WH_DNA-bd_sf"/>
</dbReference>
<comment type="caution">
    <text evidence="6">The sequence shown here is derived from an EMBL/GenBank/DDBJ whole genome shotgun (WGS) entry which is preliminary data.</text>
</comment>
<reference evidence="6" key="1">
    <citation type="submission" date="2021-11" db="EMBL/GenBank/DDBJ databases">
        <title>BS-T2-15 a new species belonging to the Comamonadaceae family isolated from the soil of a French oak forest.</title>
        <authorList>
            <person name="Mieszkin S."/>
            <person name="Alain K."/>
        </authorList>
    </citation>
    <scope>NUCLEOTIDE SEQUENCE</scope>
    <source>
        <strain evidence="6">BS-T2-15</strain>
    </source>
</reference>
<keyword evidence="2" id="KW-0805">Transcription regulation</keyword>
<dbReference type="SUPFAM" id="SSF53850">
    <property type="entry name" value="Periplasmic binding protein-like II"/>
    <property type="match status" value="1"/>
</dbReference>
<dbReference type="SUPFAM" id="SSF46785">
    <property type="entry name" value="Winged helix' DNA-binding domain"/>
    <property type="match status" value="1"/>
</dbReference>
<dbReference type="PROSITE" id="PS50931">
    <property type="entry name" value="HTH_LYSR"/>
    <property type="match status" value="1"/>
</dbReference>
<evidence type="ECO:0000256" key="1">
    <source>
        <dbReference type="ARBA" id="ARBA00009437"/>
    </source>
</evidence>
<dbReference type="Pfam" id="PF00126">
    <property type="entry name" value="HTH_1"/>
    <property type="match status" value="1"/>
</dbReference>
<accession>A0A9X1YKS8</accession>
<dbReference type="AlphaFoldDB" id="A0A9X1YKS8"/>
<sequence>MRELNLDQLRTLVAIADLGTFSAAGRALHLAQPTVSLHISELEGRLGTPLLLRGPRRVTPTAAGADLVARARRLLREADDAVAAVQRHRDGQEGRVRLACSAGATTYLLPKLVEAFEAAHPNIDVQLTLGTSAALMARLFTDDADLALVALPQTGYPTLALTPMRRTPIMAILPAACKAPAAVTPAWLAKQPLILDEPATHVAQAVHAWLANAGLRARLRVEVTINEITRQLVAAGYGVSVLPFEHPDETLGGRLQVRPLRPALVRRLGVAHRPLEQLAAPTRRVLDTLMTFREAR</sequence>
<dbReference type="InterPro" id="IPR000847">
    <property type="entry name" value="LysR_HTH_N"/>
</dbReference>
<protein>
    <submittedName>
        <fullName evidence="6">LysR family transcriptional regulator</fullName>
    </submittedName>
</protein>
<name>A0A9X1YKS8_9BURK</name>
<organism evidence="6 7">
    <name type="scientific">Scleromatobacter humisilvae</name>
    <dbReference type="NCBI Taxonomy" id="2897159"/>
    <lineage>
        <taxon>Bacteria</taxon>
        <taxon>Pseudomonadati</taxon>
        <taxon>Pseudomonadota</taxon>
        <taxon>Betaproteobacteria</taxon>
        <taxon>Burkholderiales</taxon>
        <taxon>Sphaerotilaceae</taxon>
        <taxon>Scleromatobacter</taxon>
    </lineage>
</organism>
<dbReference type="Pfam" id="PF03466">
    <property type="entry name" value="LysR_substrate"/>
    <property type="match status" value="1"/>
</dbReference>
<proteinExistence type="inferred from homology"/>
<dbReference type="CDD" id="cd05466">
    <property type="entry name" value="PBP2_LTTR_substrate"/>
    <property type="match status" value="1"/>
</dbReference>
<dbReference type="InterPro" id="IPR036388">
    <property type="entry name" value="WH-like_DNA-bd_sf"/>
</dbReference>
<feature type="domain" description="HTH lysR-type" evidence="5">
    <location>
        <begin position="4"/>
        <end position="61"/>
    </location>
</feature>
<dbReference type="RefSeq" id="WP_275682766.1">
    <property type="nucleotide sequence ID" value="NZ_JAJLJH010000003.1"/>
</dbReference>
<evidence type="ECO:0000259" key="5">
    <source>
        <dbReference type="PROSITE" id="PS50931"/>
    </source>
</evidence>